<reference evidence="8 9" key="1">
    <citation type="journal article" date="2016" name="Proc. Natl. Acad. Sci. U.S.A.">
        <title>Comparative genomics of biotechnologically important yeasts.</title>
        <authorList>
            <person name="Riley R."/>
            <person name="Haridas S."/>
            <person name="Wolfe K.H."/>
            <person name="Lopes M.R."/>
            <person name="Hittinger C.T."/>
            <person name="Goeker M."/>
            <person name="Salamov A.A."/>
            <person name="Wisecaver J.H."/>
            <person name="Long T.M."/>
            <person name="Calvey C.H."/>
            <person name="Aerts A.L."/>
            <person name="Barry K.W."/>
            <person name="Choi C."/>
            <person name="Clum A."/>
            <person name="Coughlan A.Y."/>
            <person name="Deshpande S."/>
            <person name="Douglass A.P."/>
            <person name="Hanson S.J."/>
            <person name="Klenk H.-P."/>
            <person name="LaButti K.M."/>
            <person name="Lapidus A."/>
            <person name="Lindquist E.A."/>
            <person name="Lipzen A.M."/>
            <person name="Meier-Kolthoff J.P."/>
            <person name="Ohm R.A."/>
            <person name="Otillar R.P."/>
            <person name="Pangilinan J.L."/>
            <person name="Peng Y."/>
            <person name="Rokas A."/>
            <person name="Rosa C.A."/>
            <person name="Scheuner C."/>
            <person name="Sibirny A.A."/>
            <person name="Slot J.C."/>
            <person name="Stielow J.B."/>
            <person name="Sun H."/>
            <person name="Kurtzman C.P."/>
            <person name="Blackwell M."/>
            <person name="Grigoriev I.V."/>
            <person name="Jeffries T.W."/>
        </authorList>
    </citation>
    <scope>NUCLEOTIDE SEQUENCE [LARGE SCALE GENOMIC DNA]</scope>
    <source>
        <strain evidence="8 9">NRRL Y-11557</strain>
    </source>
</reference>
<organism evidence="8 9">
    <name type="scientific">Lipomyces starkeyi NRRL Y-11557</name>
    <dbReference type="NCBI Taxonomy" id="675824"/>
    <lineage>
        <taxon>Eukaryota</taxon>
        <taxon>Fungi</taxon>
        <taxon>Dikarya</taxon>
        <taxon>Ascomycota</taxon>
        <taxon>Saccharomycotina</taxon>
        <taxon>Lipomycetes</taxon>
        <taxon>Lipomycetales</taxon>
        <taxon>Lipomycetaceae</taxon>
        <taxon>Lipomyces</taxon>
    </lineage>
</organism>
<dbReference type="PROSITE" id="PS50850">
    <property type="entry name" value="MFS"/>
    <property type="match status" value="1"/>
</dbReference>
<comment type="subcellular location">
    <subcellularLocation>
        <location evidence="1">Membrane</location>
        <topology evidence="1">Multi-pass membrane protein</topology>
    </subcellularLocation>
</comment>
<proteinExistence type="predicted"/>
<feature type="transmembrane region" description="Helical" evidence="6">
    <location>
        <begin position="289"/>
        <end position="309"/>
    </location>
</feature>
<feature type="transmembrane region" description="Helical" evidence="6">
    <location>
        <begin position="185"/>
        <end position="208"/>
    </location>
</feature>
<evidence type="ECO:0000259" key="7">
    <source>
        <dbReference type="PROSITE" id="PS50850"/>
    </source>
</evidence>
<dbReference type="SUPFAM" id="SSF103473">
    <property type="entry name" value="MFS general substrate transporter"/>
    <property type="match status" value="1"/>
</dbReference>
<feature type="transmembrane region" description="Helical" evidence="6">
    <location>
        <begin position="220"/>
        <end position="241"/>
    </location>
</feature>
<accession>A0A1E3QAB0</accession>
<dbReference type="Pfam" id="PF07690">
    <property type="entry name" value="MFS_1"/>
    <property type="match status" value="1"/>
</dbReference>
<feature type="domain" description="Major facilitator superfamily (MFS) profile" evidence="7">
    <location>
        <begin position="58"/>
        <end position="474"/>
    </location>
</feature>
<dbReference type="InterPro" id="IPR036259">
    <property type="entry name" value="MFS_trans_sf"/>
</dbReference>
<feature type="transmembrane region" description="Helical" evidence="6">
    <location>
        <begin position="413"/>
        <end position="434"/>
    </location>
</feature>
<gene>
    <name evidence="8" type="ORF">LIPSTDRAFT_276115</name>
</gene>
<dbReference type="PANTHER" id="PTHR43791:SF46">
    <property type="entry name" value="MAJOR FACILITATOR SUPERFAMILY (MFS) PROFILE DOMAIN-CONTAINING PROTEIN-RELATED"/>
    <property type="match status" value="1"/>
</dbReference>
<evidence type="ECO:0000256" key="2">
    <source>
        <dbReference type="ARBA" id="ARBA00022448"/>
    </source>
</evidence>
<feature type="transmembrane region" description="Helical" evidence="6">
    <location>
        <begin position="150"/>
        <end position="173"/>
    </location>
</feature>
<evidence type="ECO:0000256" key="1">
    <source>
        <dbReference type="ARBA" id="ARBA00004141"/>
    </source>
</evidence>
<keyword evidence="9" id="KW-1185">Reference proteome</keyword>
<keyword evidence="5 6" id="KW-0472">Membrane</keyword>
<keyword evidence="3 6" id="KW-0812">Transmembrane</keyword>
<dbReference type="OrthoDB" id="2985014at2759"/>
<dbReference type="Gene3D" id="1.20.1250.20">
    <property type="entry name" value="MFS general substrate transporter like domains"/>
    <property type="match status" value="2"/>
</dbReference>
<evidence type="ECO:0000256" key="3">
    <source>
        <dbReference type="ARBA" id="ARBA00022692"/>
    </source>
</evidence>
<dbReference type="FunFam" id="1.20.1250.20:FF:000034">
    <property type="entry name" value="MFS general substrate transporter"/>
    <property type="match status" value="1"/>
</dbReference>
<evidence type="ECO:0000256" key="5">
    <source>
        <dbReference type="ARBA" id="ARBA00023136"/>
    </source>
</evidence>
<protein>
    <recommendedName>
        <fullName evidence="7">Major facilitator superfamily (MFS) profile domain-containing protein</fullName>
    </recommendedName>
</protein>
<feature type="transmembrane region" description="Helical" evidence="6">
    <location>
        <begin position="58"/>
        <end position="76"/>
    </location>
</feature>
<dbReference type="EMBL" id="KV454293">
    <property type="protein sequence ID" value="ODQ73937.1"/>
    <property type="molecule type" value="Genomic_DNA"/>
</dbReference>
<evidence type="ECO:0000256" key="6">
    <source>
        <dbReference type="SAM" id="Phobius"/>
    </source>
</evidence>
<dbReference type="STRING" id="675824.A0A1E3QAB0"/>
<dbReference type="Proteomes" id="UP000094385">
    <property type="component" value="Unassembled WGS sequence"/>
</dbReference>
<feature type="transmembrane region" description="Helical" evidence="6">
    <location>
        <begin position="329"/>
        <end position="346"/>
    </location>
</feature>
<sequence>MTVATDNMVDSEKASYLASGTSADQQNASGAKPVDLGMLAKELDVDPRKLMWKIDVRLVPMLCILYLMAFLDRVNIANAALFGMKKDLDLQIGNRYNVALTIFFVPYILCEVPSNMLMKKLRPHIWLPICMFSFGLITCLQGVVQNYSGILATRFFLGMAESGMFPGCFYLIAMWYVRSEAQKRYSFFFSSTTLAGGFGGLLASAIGLLDGKRGYHGWRWIFIIEGVATCVIALAFFFLMVDFPEEAKFLTVNERAYVKAKLAADVGESQQNQKTTVKDILEVFKDYKLYLAGFMYFGLIVPAYGYAYFAPTIINQLGYSTIQTQLHSVPPWVAACGASMISSVFSDYFRHRYLFTMGLTSIATVGFGILLGEHHNVNVQYAALFLCALGLYSSMPVIVCWTTTNFGGHCRRGVGSGWQVGFGNIGGIIATFSFLSTDAPQFTKGYSIGLAFAVLSMVSCTMYLICTQWENRQRDKGIGIEQWERLSDDQKAKAGDKSPYFRYGS</sequence>
<dbReference type="GO" id="GO:0022857">
    <property type="term" value="F:transmembrane transporter activity"/>
    <property type="evidence" value="ECO:0007669"/>
    <property type="project" value="InterPro"/>
</dbReference>
<evidence type="ECO:0000313" key="9">
    <source>
        <dbReference type="Proteomes" id="UP000094385"/>
    </source>
</evidence>
<evidence type="ECO:0000313" key="8">
    <source>
        <dbReference type="EMBL" id="ODQ73937.1"/>
    </source>
</evidence>
<dbReference type="FunFam" id="1.20.1250.20:FF:000068">
    <property type="entry name" value="MFS general substrate transporter"/>
    <property type="match status" value="1"/>
</dbReference>
<feature type="transmembrane region" description="Helical" evidence="6">
    <location>
        <begin position="96"/>
        <end position="113"/>
    </location>
</feature>
<dbReference type="PANTHER" id="PTHR43791">
    <property type="entry name" value="PERMEASE-RELATED"/>
    <property type="match status" value="1"/>
</dbReference>
<name>A0A1E3QAB0_LIPST</name>
<evidence type="ECO:0000256" key="4">
    <source>
        <dbReference type="ARBA" id="ARBA00022989"/>
    </source>
</evidence>
<feature type="transmembrane region" description="Helical" evidence="6">
    <location>
        <begin position="378"/>
        <end position="401"/>
    </location>
</feature>
<feature type="transmembrane region" description="Helical" evidence="6">
    <location>
        <begin position="353"/>
        <end position="372"/>
    </location>
</feature>
<dbReference type="GO" id="GO:0005886">
    <property type="term" value="C:plasma membrane"/>
    <property type="evidence" value="ECO:0007669"/>
    <property type="project" value="TreeGrafter"/>
</dbReference>
<keyword evidence="4 6" id="KW-1133">Transmembrane helix</keyword>
<dbReference type="InterPro" id="IPR011701">
    <property type="entry name" value="MFS"/>
</dbReference>
<dbReference type="InterPro" id="IPR020846">
    <property type="entry name" value="MFS_dom"/>
</dbReference>
<keyword evidence="2" id="KW-0813">Transport</keyword>
<feature type="transmembrane region" description="Helical" evidence="6">
    <location>
        <begin position="446"/>
        <end position="466"/>
    </location>
</feature>
<feature type="transmembrane region" description="Helical" evidence="6">
    <location>
        <begin position="125"/>
        <end position="144"/>
    </location>
</feature>
<dbReference type="AlphaFoldDB" id="A0A1E3QAB0"/>